<dbReference type="AlphaFoldDB" id="A0A164WG88"/>
<evidence type="ECO:0000313" key="2">
    <source>
        <dbReference type="Proteomes" id="UP000076722"/>
    </source>
</evidence>
<name>A0A164WG88_9AGAM</name>
<reference evidence="1 2" key="1">
    <citation type="journal article" date="2016" name="Mol. Biol. Evol.">
        <title>Comparative Genomics of Early-Diverging Mushroom-Forming Fungi Provides Insights into the Origins of Lignocellulose Decay Capabilities.</title>
        <authorList>
            <person name="Nagy L.G."/>
            <person name="Riley R."/>
            <person name="Tritt A."/>
            <person name="Adam C."/>
            <person name="Daum C."/>
            <person name="Floudas D."/>
            <person name="Sun H."/>
            <person name="Yadav J.S."/>
            <person name="Pangilinan J."/>
            <person name="Larsson K.H."/>
            <person name="Matsuura K."/>
            <person name="Barry K."/>
            <person name="Labutti K."/>
            <person name="Kuo R."/>
            <person name="Ohm R.A."/>
            <person name="Bhattacharya S.S."/>
            <person name="Shirouzu T."/>
            <person name="Yoshinaga Y."/>
            <person name="Martin F.M."/>
            <person name="Grigoriev I.V."/>
            <person name="Hibbett D.S."/>
        </authorList>
    </citation>
    <scope>NUCLEOTIDE SEQUENCE [LARGE SCALE GENOMIC DNA]</scope>
    <source>
        <strain evidence="1 2">HHB9708</strain>
    </source>
</reference>
<sequence length="54" mass="6301">RGAFKLGGNSSCRQHIRSHYDLYIARCEEEACEPKEHCMPRDILRKKQLREAVA</sequence>
<feature type="non-terminal residue" evidence="1">
    <location>
        <position position="54"/>
    </location>
</feature>
<dbReference type="Proteomes" id="UP000076722">
    <property type="component" value="Unassembled WGS sequence"/>
</dbReference>
<dbReference type="EMBL" id="KV419402">
    <property type="protein sequence ID" value="KZS95020.1"/>
    <property type="molecule type" value="Genomic_DNA"/>
</dbReference>
<protein>
    <submittedName>
        <fullName evidence="1">Uncharacterized protein</fullName>
    </submittedName>
</protein>
<evidence type="ECO:0000313" key="1">
    <source>
        <dbReference type="EMBL" id="KZS95020.1"/>
    </source>
</evidence>
<dbReference type="OrthoDB" id="3137936at2759"/>
<feature type="non-terminal residue" evidence="1">
    <location>
        <position position="1"/>
    </location>
</feature>
<keyword evidence="2" id="KW-1185">Reference proteome</keyword>
<proteinExistence type="predicted"/>
<accession>A0A164WG88</accession>
<gene>
    <name evidence="1" type="ORF">SISNIDRAFT_389876</name>
</gene>
<organism evidence="1 2">
    <name type="scientific">Sistotremastrum niveocremeum HHB9708</name>
    <dbReference type="NCBI Taxonomy" id="1314777"/>
    <lineage>
        <taxon>Eukaryota</taxon>
        <taxon>Fungi</taxon>
        <taxon>Dikarya</taxon>
        <taxon>Basidiomycota</taxon>
        <taxon>Agaricomycotina</taxon>
        <taxon>Agaricomycetes</taxon>
        <taxon>Sistotremastrales</taxon>
        <taxon>Sistotremastraceae</taxon>
        <taxon>Sertulicium</taxon>
        <taxon>Sertulicium niveocremeum</taxon>
    </lineage>
</organism>